<dbReference type="HAMAP" id="MF_00180">
    <property type="entry name" value="RibB"/>
    <property type="match status" value="1"/>
</dbReference>
<evidence type="ECO:0000256" key="12">
    <source>
        <dbReference type="ARBA" id="ARBA00022842"/>
    </source>
</evidence>
<dbReference type="FunFam" id="3.90.870.10:FF:000001">
    <property type="entry name" value="Riboflavin biosynthesis protein RibBA"/>
    <property type="match status" value="1"/>
</dbReference>
<name>A0A964UTX3_9ACTN</name>
<accession>A0A964UTX3</accession>
<dbReference type="NCBIfam" id="TIGR00506">
    <property type="entry name" value="ribB"/>
    <property type="match status" value="1"/>
</dbReference>
<evidence type="ECO:0000259" key="20">
    <source>
        <dbReference type="Pfam" id="PF00925"/>
    </source>
</evidence>
<feature type="binding site" evidence="19">
    <location>
        <position position="375"/>
    </location>
    <ligand>
        <name>GTP</name>
        <dbReference type="ChEBI" id="CHEBI:37565"/>
    </ligand>
</feature>
<feature type="binding site" evidence="19">
    <location>
        <position position="160"/>
    </location>
    <ligand>
        <name>Mg(2+)</name>
        <dbReference type="ChEBI" id="CHEBI:18420"/>
        <label>2</label>
    </ligand>
</feature>
<evidence type="ECO:0000256" key="15">
    <source>
        <dbReference type="ARBA" id="ARBA00023239"/>
    </source>
</evidence>
<feature type="binding site" evidence="19">
    <location>
        <begin position="269"/>
        <end position="273"/>
    </location>
    <ligand>
        <name>GTP</name>
        <dbReference type="ChEBI" id="CHEBI:37565"/>
    </ligand>
</feature>
<keyword evidence="12 19" id="KW-0460">Magnesium</keyword>
<dbReference type="InterPro" id="IPR000422">
    <property type="entry name" value="DHBP_synthase_RibB"/>
</dbReference>
<evidence type="ECO:0000256" key="6">
    <source>
        <dbReference type="ARBA" id="ARBA00005520"/>
    </source>
</evidence>
<feature type="domain" description="GTP cyclohydrolase II" evidence="20">
    <location>
        <begin position="225"/>
        <end position="390"/>
    </location>
</feature>
<evidence type="ECO:0000313" key="22">
    <source>
        <dbReference type="Proteomes" id="UP000598297"/>
    </source>
</evidence>
<feature type="site" description="Essential for DHBP synthase activity" evidence="19">
    <location>
        <position position="143"/>
    </location>
</feature>
<dbReference type="Pfam" id="PF00926">
    <property type="entry name" value="DHBP_synthase"/>
    <property type="match status" value="1"/>
</dbReference>
<comment type="cofactor">
    <cofactor evidence="2">
        <name>Mn(2+)</name>
        <dbReference type="ChEBI" id="CHEBI:29035"/>
    </cofactor>
</comment>
<evidence type="ECO:0000256" key="19">
    <source>
        <dbReference type="HAMAP-Rule" id="MF_01283"/>
    </source>
</evidence>
<protein>
    <recommendedName>
        <fullName evidence="19">Riboflavin biosynthesis protein RibBA</fullName>
    </recommendedName>
    <domain>
        <recommendedName>
            <fullName evidence="19">3,4-dihydroxy-2-butanone 4-phosphate synthase</fullName>
            <shortName evidence="19">DHBP synthase</shortName>
            <ecNumber evidence="19">4.1.99.12</ecNumber>
        </recommendedName>
    </domain>
    <domain>
        <recommendedName>
            <fullName evidence="19">GTP cyclohydrolase-2</fullName>
            <ecNumber evidence="19">3.5.4.25</ecNumber>
        </recommendedName>
        <alternativeName>
            <fullName evidence="19">GTP cyclohydrolase II</fullName>
        </alternativeName>
    </domain>
</protein>
<dbReference type="EC" id="4.1.99.12" evidence="19"/>
<dbReference type="Gene3D" id="3.90.870.10">
    <property type="entry name" value="DHBP synthase"/>
    <property type="match status" value="1"/>
</dbReference>
<evidence type="ECO:0000256" key="18">
    <source>
        <dbReference type="ARBA" id="ARBA00049295"/>
    </source>
</evidence>
<feature type="binding site" evidence="19">
    <location>
        <position position="290"/>
    </location>
    <ligand>
        <name>GTP</name>
        <dbReference type="ChEBI" id="CHEBI:37565"/>
    </ligand>
</feature>
<dbReference type="OrthoDB" id="9793111at2"/>
<comment type="pathway">
    <text evidence="4 19">Cofactor biosynthesis; riboflavin biosynthesis; 5-amino-6-(D-ribitylamino)uracil from GTP: step 1/4.</text>
</comment>
<feature type="active site" description="Proton acceptor; for GTP cyclohydrolase activity" evidence="19">
    <location>
        <position position="347"/>
    </location>
</feature>
<comment type="function">
    <text evidence="3 19">Catalyzes the conversion of D-ribulose 5-phosphate to formate and 3,4-dihydroxy-2-butanone 4-phosphate.</text>
</comment>
<feature type="region of interest" description="DHBP synthase" evidence="19">
    <location>
        <begin position="1"/>
        <end position="218"/>
    </location>
</feature>
<dbReference type="SUPFAM" id="SSF142695">
    <property type="entry name" value="RibA-like"/>
    <property type="match status" value="1"/>
</dbReference>
<feature type="binding site" evidence="19">
    <location>
        <begin position="313"/>
        <end position="315"/>
    </location>
    <ligand>
        <name>GTP</name>
        <dbReference type="ChEBI" id="CHEBI:37565"/>
    </ligand>
</feature>
<dbReference type="GO" id="GO:0005829">
    <property type="term" value="C:cytosol"/>
    <property type="evidence" value="ECO:0007669"/>
    <property type="project" value="TreeGrafter"/>
</dbReference>
<dbReference type="EMBL" id="JAAAHS010000313">
    <property type="protein sequence ID" value="NBE55368.1"/>
    <property type="molecule type" value="Genomic_DNA"/>
</dbReference>
<evidence type="ECO:0000256" key="13">
    <source>
        <dbReference type="ARBA" id="ARBA00023134"/>
    </source>
</evidence>
<evidence type="ECO:0000256" key="1">
    <source>
        <dbReference type="ARBA" id="ARBA00000141"/>
    </source>
</evidence>
<evidence type="ECO:0000256" key="11">
    <source>
        <dbReference type="ARBA" id="ARBA00022833"/>
    </source>
</evidence>
<evidence type="ECO:0000256" key="5">
    <source>
        <dbReference type="ARBA" id="ARBA00004904"/>
    </source>
</evidence>
<comment type="function">
    <text evidence="17 19">Catalyzes the conversion of GTP to 2,5-diamino-6-ribosylamino-4(3H)-pyrimidinone 5'-phosphate (DARP), formate and pyrophosphate.</text>
</comment>
<evidence type="ECO:0000313" key="21">
    <source>
        <dbReference type="EMBL" id="NBE55368.1"/>
    </source>
</evidence>
<feature type="binding site" evidence="19">
    <location>
        <begin position="157"/>
        <end position="161"/>
    </location>
    <ligand>
        <name>D-ribulose 5-phosphate</name>
        <dbReference type="ChEBI" id="CHEBI:58121"/>
    </ligand>
</feature>
<dbReference type="Pfam" id="PF00925">
    <property type="entry name" value="GTP_cyclohydro2"/>
    <property type="match status" value="1"/>
</dbReference>
<dbReference type="Gene3D" id="3.40.50.10990">
    <property type="entry name" value="GTP cyclohydrolase II"/>
    <property type="match status" value="1"/>
</dbReference>
<comment type="cofactor">
    <cofactor evidence="19">
        <name>Mg(2+)</name>
        <dbReference type="ChEBI" id="CHEBI:18420"/>
    </cofactor>
    <cofactor evidence="19">
        <name>Mn(2+)</name>
        <dbReference type="ChEBI" id="CHEBI:29035"/>
    </cofactor>
    <text evidence="19">Binds 2 divalent metal cations per subunit. Magnesium or manganese.</text>
</comment>
<dbReference type="InterPro" id="IPR016299">
    <property type="entry name" value="Riboflavin_synth_RibBA"/>
</dbReference>
<dbReference type="NCBIfam" id="TIGR00505">
    <property type="entry name" value="ribA"/>
    <property type="match status" value="1"/>
</dbReference>
<keyword evidence="9 19" id="KW-0547">Nucleotide-binding</keyword>
<dbReference type="RefSeq" id="WP_161703050.1">
    <property type="nucleotide sequence ID" value="NZ_JAAAHS010000313.1"/>
</dbReference>
<feature type="binding site" evidence="19">
    <location>
        <position position="47"/>
    </location>
    <ligand>
        <name>D-ribulose 5-phosphate</name>
        <dbReference type="ChEBI" id="CHEBI:58121"/>
    </ligand>
</feature>
<dbReference type="PANTHER" id="PTHR21327">
    <property type="entry name" value="GTP CYCLOHYDROLASE II-RELATED"/>
    <property type="match status" value="1"/>
</dbReference>
<comment type="cofactor">
    <cofactor evidence="19">
        <name>Zn(2+)</name>
        <dbReference type="ChEBI" id="CHEBI:29105"/>
    </cofactor>
    <text evidence="19">Binds 1 zinc ion per subunit.</text>
</comment>
<feature type="binding site" evidence="19">
    <location>
        <position position="287"/>
    </location>
    <ligand>
        <name>Zn(2+)</name>
        <dbReference type="ChEBI" id="CHEBI:29105"/>
        <note>catalytic</note>
    </ligand>
</feature>
<keyword evidence="11 19" id="KW-0862">Zinc</keyword>
<feature type="binding site" evidence="19">
    <location>
        <position position="285"/>
    </location>
    <ligand>
        <name>Zn(2+)</name>
        <dbReference type="ChEBI" id="CHEBI:29105"/>
        <note>catalytic</note>
    </ligand>
</feature>
<dbReference type="HAMAP" id="MF_00179">
    <property type="entry name" value="RibA"/>
    <property type="match status" value="1"/>
</dbReference>
<dbReference type="AlphaFoldDB" id="A0A964UTX3"/>
<keyword evidence="15 19" id="KW-0456">Lyase</keyword>
<keyword evidence="16 19" id="KW-0511">Multifunctional enzyme</keyword>
<feature type="binding site" evidence="19">
    <location>
        <position position="43"/>
    </location>
    <ligand>
        <name>Mg(2+)</name>
        <dbReference type="ChEBI" id="CHEBI:18420"/>
        <label>1</label>
    </ligand>
</feature>
<sequence>MSTAPLWSSRDNAEDLALDPVEQAVSDIAAGRPVVVVDDENRENEGDLVIAAEKATPEIIAFMMSECRGLICAPMEGDELDRLELPQMVENNTEMMRTAFTVSVDAGPAHGVTTGISAADRATTLQLLADGHAEAGDFVRPGHIFPLRARSGGVLVRNGHTEAAVDLARLAGLRPAGAIVEIAGEDGKMLRLPELVPFARKHGLTIISIEDLIAYRRSSEPTVHREAKVQLPTAHGEFTAYGYRSSVDGVEHVALVQGEIGDGEDVLVRVHSECLTGDVFHSLRCDCGPQLEASMRRITAEGRGVVVYLRGHEGRGIGLLSKLRAYALQERGRDTLDANLELGLPADARDYAAGAQILTDLGVRTLRLLTNNPDKSQALTDHGLDVTSREPMPVQAGEHNLRYLQTKRDRMGHELPWLDAR</sequence>
<evidence type="ECO:0000256" key="3">
    <source>
        <dbReference type="ARBA" id="ARBA00002284"/>
    </source>
</evidence>
<dbReference type="EC" id="3.5.4.25" evidence="19"/>
<keyword evidence="7 19" id="KW-0686">Riboflavin biosynthesis</keyword>
<dbReference type="HAMAP" id="MF_01283">
    <property type="entry name" value="RibBA"/>
    <property type="match status" value="1"/>
</dbReference>
<evidence type="ECO:0000256" key="4">
    <source>
        <dbReference type="ARBA" id="ARBA00004853"/>
    </source>
</evidence>
<dbReference type="SUPFAM" id="SSF55821">
    <property type="entry name" value="YrdC/RibB"/>
    <property type="match status" value="1"/>
</dbReference>
<dbReference type="InterPro" id="IPR017945">
    <property type="entry name" value="DHBP_synth_RibB-like_a/b_dom"/>
</dbReference>
<keyword evidence="14 19" id="KW-0464">Manganese</keyword>
<dbReference type="PIRSF" id="PIRSF001259">
    <property type="entry name" value="RibA"/>
    <property type="match status" value="1"/>
</dbReference>
<dbReference type="Proteomes" id="UP000598297">
    <property type="component" value="Unassembled WGS sequence"/>
</dbReference>
<feature type="binding site" evidence="19">
    <location>
        <position position="181"/>
    </location>
    <ligand>
        <name>D-ribulose 5-phosphate</name>
        <dbReference type="ChEBI" id="CHEBI:58121"/>
    </ligand>
</feature>
<keyword evidence="22" id="KW-1185">Reference proteome</keyword>
<dbReference type="GO" id="GO:0005525">
    <property type="term" value="F:GTP binding"/>
    <property type="evidence" value="ECO:0007669"/>
    <property type="project" value="UniProtKB-KW"/>
</dbReference>
<dbReference type="GO" id="GO:0003935">
    <property type="term" value="F:GTP cyclohydrolase II activity"/>
    <property type="evidence" value="ECO:0007669"/>
    <property type="project" value="UniProtKB-UniRule"/>
</dbReference>
<proteinExistence type="inferred from homology"/>
<keyword evidence="8 19" id="KW-0479">Metal-binding</keyword>
<comment type="pathway">
    <text evidence="5 19">Cofactor biosynthesis; riboflavin biosynthesis; 2-hydroxy-3-oxobutyl phosphate from D-ribulose 5-phosphate: step 1/1.</text>
</comment>
<evidence type="ECO:0000256" key="7">
    <source>
        <dbReference type="ARBA" id="ARBA00022619"/>
    </source>
</evidence>
<dbReference type="NCBIfam" id="NF001591">
    <property type="entry name" value="PRK00393.1"/>
    <property type="match status" value="1"/>
</dbReference>
<feature type="region of interest" description="GTP cyclohydrolase II" evidence="19">
    <location>
        <begin position="219"/>
        <end position="421"/>
    </location>
</feature>
<keyword evidence="10 19" id="KW-0378">Hydrolase</keyword>
<evidence type="ECO:0000256" key="10">
    <source>
        <dbReference type="ARBA" id="ARBA00022801"/>
    </source>
</evidence>
<feature type="binding site" evidence="19">
    <location>
        <begin position="42"/>
        <end position="43"/>
    </location>
    <ligand>
        <name>D-ribulose 5-phosphate</name>
        <dbReference type="ChEBI" id="CHEBI:58121"/>
    </ligand>
</feature>
<reference evidence="21" key="1">
    <citation type="submission" date="2020-01" db="EMBL/GenBank/DDBJ databases">
        <title>Whole-genome analyses of novel actinobacteria.</title>
        <authorList>
            <person name="Sahin N."/>
        </authorList>
    </citation>
    <scope>NUCLEOTIDE SEQUENCE</scope>
    <source>
        <strain evidence="21">YC537</strain>
    </source>
</reference>
<dbReference type="InterPro" id="IPR032677">
    <property type="entry name" value="GTP_cyclohydro_II"/>
</dbReference>
<comment type="catalytic activity">
    <reaction evidence="18 19">
        <text>GTP + 4 H2O = 2,5-diamino-6-hydroxy-4-(5-phosphoribosylamino)-pyrimidine + formate + 2 phosphate + 3 H(+)</text>
        <dbReference type="Rhea" id="RHEA:23704"/>
        <dbReference type="ChEBI" id="CHEBI:15377"/>
        <dbReference type="ChEBI" id="CHEBI:15378"/>
        <dbReference type="ChEBI" id="CHEBI:15740"/>
        <dbReference type="ChEBI" id="CHEBI:37565"/>
        <dbReference type="ChEBI" id="CHEBI:43474"/>
        <dbReference type="ChEBI" id="CHEBI:58614"/>
        <dbReference type="EC" id="3.5.4.25"/>
    </reaction>
</comment>
<evidence type="ECO:0000256" key="16">
    <source>
        <dbReference type="ARBA" id="ARBA00023268"/>
    </source>
</evidence>
<gene>
    <name evidence="19" type="primary">ribBA</name>
    <name evidence="21" type="ORF">GUY60_28865</name>
</gene>
<organism evidence="21 22">
    <name type="scientific">Streptomyces boluensis</name>
    <dbReference type="NCBI Taxonomy" id="1775135"/>
    <lineage>
        <taxon>Bacteria</taxon>
        <taxon>Bacillati</taxon>
        <taxon>Actinomycetota</taxon>
        <taxon>Actinomycetes</taxon>
        <taxon>Kitasatosporales</taxon>
        <taxon>Streptomycetaceae</taxon>
        <taxon>Streptomyces</taxon>
    </lineage>
</organism>
<comment type="similarity">
    <text evidence="6 19">In the N-terminal section; belongs to the DHBP synthase family.</text>
</comment>
<evidence type="ECO:0000256" key="9">
    <source>
        <dbReference type="ARBA" id="ARBA00022741"/>
    </source>
</evidence>
<evidence type="ECO:0000256" key="2">
    <source>
        <dbReference type="ARBA" id="ARBA00001936"/>
    </source>
</evidence>
<dbReference type="PANTHER" id="PTHR21327:SF18">
    <property type="entry name" value="3,4-DIHYDROXY-2-BUTANONE 4-PHOSPHATE SYNTHASE"/>
    <property type="match status" value="1"/>
</dbReference>
<dbReference type="GO" id="GO:0008686">
    <property type="term" value="F:3,4-dihydroxy-2-butanone-4-phosphate synthase activity"/>
    <property type="evidence" value="ECO:0007669"/>
    <property type="project" value="UniProtKB-UniRule"/>
</dbReference>
<dbReference type="GO" id="GO:0008270">
    <property type="term" value="F:zinc ion binding"/>
    <property type="evidence" value="ECO:0007669"/>
    <property type="project" value="UniProtKB-UniRule"/>
</dbReference>
<dbReference type="NCBIfam" id="NF006803">
    <property type="entry name" value="PRK09311.1"/>
    <property type="match status" value="1"/>
</dbReference>
<dbReference type="GO" id="GO:0000287">
    <property type="term" value="F:magnesium ion binding"/>
    <property type="evidence" value="ECO:0007669"/>
    <property type="project" value="UniProtKB-UniRule"/>
</dbReference>
<feature type="binding site" evidence="19">
    <location>
        <position position="274"/>
    </location>
    <ligand>
        <name>Zn(2+)</name>
        <dbReference type="ChEBI" id="CHEBI:29105"/>
        <note>catalytic</note>
    </ligand>
</feature>
<feature type="site" description="Essential for DHBP synthase activity" evidence="19">
    <location>
        <position position="181"/>
    </location>
</feature>
<evidence type="ECO:0000256" key="8">
    <source>
        <dbReference type="ARBA" id="ARBA00022723"/>
    </source>
</evidence>
<dbReference type="GO" id="GO:0009231">
    <property type="term" value="P:riboflavin biosynthetic process"/>
    <property type="evidence" value="ECO:0007669"/>
    <property type="project" value="UniProtKB-UniRule"/>
</dbReference>
<evidence type="ECO:0000256" key="14">
    <source>
        <dbReference type="ARBA" id="ARBA00023211"/>
    </source>
</evidence>
<comment type="caution">
    <text evidence="21">The sequence shown here is derived from an EMBL/GenBank/DDBJ whole genome shotgun (WGS) entry which is preliminary data.</text>
</comment>
<dbReference type="FunFam" id="3.40.50.10990:FF:000001">
    <property type="entry name" value="Riboflavin biosynthesis protein RibBA"/>
    <property type="match status" value="1"/>
</dbReference>
<dbReference type="InterPro" id="IPR036144">
    <property type="entry name" value="RibA-like_sf"/>
</dbReference>
<feature type="active site" description="Nucleophile; for GTP cyclohydrolase activity" evidence="19">
    <location>
        <position position="349"/>
    </location>
</feature>
<evidence type="ECO:0000256" key="17">
    <source>
        <dbReference type="ARBA" id="ARBA00043932"/>
    </source>
</evidence>
<feature type="binding site" evidence="19">
    <location>
        <position position="43"/>
    </location>
    <ligand>
        <name>Mg(2+)</name>
        <dbReference type="ChEBI" id="CHEBI:18420"/>
        <label>2</label>
    </ligand>
</feature>
<dbReference type="GO" id="GO:0030145">
    <property type="term" value="F:manganese ion binding"/>
    <property type="evidence" value="ECO:0007669"/>
    <property type="project" value="UniProtKB-UniRule"/>
</dbReference>
<keyword evidence="13 19" id="KW-0342">GTP-binding</keyword>
<feature type="binding site" evidence="19">
    <location>
        <position position="370"/>
    </location>
    <ligand>
        <name>GTP</name>
        <dbReference type="ChEBI" id="CHEBI:37565"/>
    </ligand>
</feature>
<comment type="catalytic activity">
    <reaction evidence="1 19">
        <text>D-ribulose 5-phosphate = (2S)-2-hydroxy-3-oxobutyl phosphate + formate + H(+)</text>
        <dbReference type="Rhea" id="RHEA:18457"/>
        <dbReference type="ChEBI" id="CHEBI:15378"/>
        <dbReference type="ChEBI" id="CHEBI:15740"/>
        <dbReference type="ChEBI" id="CHEBI:58121"/>
        <dbReference type="ChEBI" id="CHEBI:58830"/>
        <dbReference type="EC" id="4.1.99.12"/>
    </reaction>
</comment>
<comment type="similarity">
    <text evidence="19">In the C-terminal section; belongs to the GTP cyclohydrolase II family.</text>
</comment>
<dbReference type="CDD" id="cd00641">
    <property type="entry name" value="GTP_cyclohydro2"/>
    <property type="match status" value="1"/>
</dbReference>
<feature type="binding site" evidence="19">
    <location>
        <position position="335"/>
    </location>
    <ligand>
        <name>GTP</name>
        <dbReference type="ChEBI" id="CHEBI:37565"/>
    </ligand>
</feature>
<dbReference type="InterPro" id="IPR000926">
    <property type="entry name" value="RibA"/>
</dbReference>